<keyword evidence="3" id="KW-1185">Reference proteome</keyword>
<keyword evidence="1" id="KW-0472">Membrane</keyword>
<organism evidence="2 3">
    <name type="scientific">Solirubrobacter ginsenosidimutans</name>
    <dbReference type="NCBI Taxonomy" id="490573"/>
    <lineage>
        <taxon>Bacteria</taxon>
        <taxon>Bacillati</taxon>
        <taxon>Actinomycetota</taxon>
        <taxon>Thermoleophilia</taxon>
        <taxon>Solirubrobacterales</taxon>
        <taxon>Solirubrobacteraceae</taxon>
        <taxon>Solirubrobacter</taxon>
    </lineage>
</organism>
<feature type="transmembrane region" description="Helical" evidence="1">
    <location>
        <begin position="220"/>
        <end position="253"/>
    </location>
</feature>
<feature type="transmembrane region" description="Helical" evidence="1">
    <location>
        <begin position="85"/>
        <end position="102"/>
    </location>
</feature>
<evidence type="ECO:0000313" key="2">
    <source>
        <dbReference type="EMBL" id="MDA0161102.1"/>
    </source>
</evidence>
<keyword evidence="1" id="KW-0812">Transmembrane</keyword>
<feature type="transmembrane region" description="Helical" evidence="1">
    <location>
        <begin position="179"/>
        <end position="199"/>
    </location>
</feature>
<proteinExistence type="predicted"/>
<protein>
    <submittedName>
        <fullName evidence="2">Uncharacterized protein</fullName>
    </submittedName>
</protein>
<comment type="caution">
    <text evidence="2">The sequence shown here is derived from an EMBL/GenBank/DDBJ whole genome shotgun (WGS) entry which is preliminary data.</text>
</comment>
<name>A0A9X3S1I2_9ACTN</name>
<feature type="transmembrane region" description="Helical" evidence="1">
    <location>
        <begin position="56"/>
        <end position="78"/>
    </location>
</feature>
<dbReference type="EMBL" id="JAPDOD010000009">
    <property type="protein sequence ID" value="MDA0161102.1"/>
    <property type="molecule type" value="Genomic_DNA"/>
</dbReference>
<dbReference type="Proteomes" id="UP001149140">
    <property type="component" value="Unassembled WGS sequence"/>
</dbReference>
<keyword evidence="1" id="KW-1133">Transmembrane helix</keyword>
<dbReference type="AlphaFoldDB" id="A0A9X3S1I2"/>
<accession>A0A9X3S1I2</accession>
<feature type="transmembrane region" description="Helical" evidence="1">
    <location>
        <begin position="153"/>
        <end position="173"/>
    </location>
</feature>
<gene>
    <name evidence="2" type="ORF">OM076_12555</name>
</gene>
<reference evidence="2" key="1">
    <citation type="submission" date="2022-10" db="EMBL/GenBank/DDBJ databases">
        <title>The WGS of Solirubrobacter ginsenosidimutans DSM 21036.</title>
        <authorList>
            <person name="Jiang Z."/>
        </authorList>
    </citation>
    <scope>NUCLEOTIDE SEQUENCE</scope>
    <source>
        <strain evidence="2">DSM 21036</strain>
    </source>
</reference>
<evidence type="ECO:0000256" key="1">
    <source>
        <dbReference type="SAM" id="Phobius"/>
    </source>
</evidence>
<evidence type="ECO:0000313" key="3">
    <source>
        <dbReference type="Proteomes" id="UP001149140"/>
    </source>
</evidence>
<sequence>MVFVPLLAAPTLMLAATAAERRFGPAVAGAMAAMPVALSVIVLAVGAELGRDAGATLAAGAASHVVAQVAFALVFAAVLTRRGPALGLLAGTTAFVALSLLVAPIPPLFAIVAGVPALLLGTALIKGSDPSTRRSYENPCSETNRIVKGSDPLVAGLGAMAAFVMVGASLVTADLAGPAAAGTIGAFPALSTALALVLARSRGVEAAASALRGLVGGLRAYLVFCVTVAVVAPGFGVIVAVPLALAGCAIAYAALLSSVPRRAVCVTGASG</sequence>
<feature type="transmembrane region" description="Helical" evidence="1">
    <location>
        <begin position="108"/>
        <end position="125"/>
    </location>
</feature>
<dbReference type="RefSeq" id="WP_270040277.1">
    <property type="nucleotide sequence ID" value="NZ_JAPDOD010000009.1"/>
</dbReference>